<dbReference type="UniPathway" id="UPA00238"/>
<reference evidence="12 13" key="1">
    <citation type="submission" date="2016-01" db="EMBL/GenBank/DDBJ databases">
        <title>Highly variable Streptococcus oralis are common among viridans streptococci isolated from primates.</title>
        <authorList>
            <person name="Denapaite D."/>
            <person name="Rieger M."/>
            <person name="Koendgen S."/>
            <person name="Brueckner R."/>
            <person name="Ochigava I."/>
            <person name="Kappeler P."/>
            <person name="Maetz-Rensing K."/>
            <person name="Leendertz F."/>
            <person name="Hakenbeck R."/>
        </authorList>
    </citation>
    <scope>NUCLEOTIDE SEQUENCE [LARGE SCALE GENOMIC DNA]</scope>
    <source>
        <strain evidence="12 13">DD02</strain>
    </source>
</reference>
<evidence type="ECO:0000256" key="5">
    <source>
        <dbReference type="ARBA" id="ARBA00022801"/>
    </source>
</evidence>
<dbReference type="PANTHER" id="PTHR43101">
    <property type="entry name" value="BETA-FRUCTOSIDASE"/>
    <property type="match status" value="1"/>
</dbReference>
<dbReference type="EC" id="3.2.1.26" evidence="3 8"/>
<comment type="similarity">
    <text evidence="2 8">Belongs to the glycosyl hydrolase 32 family.</text>
</comment>
<dbReference type="CDD" id="cd18623">
    <property type="entry name" value="GH32_ScrB-like"/>
    <property type="match status" value="1"/>
</dbReference>
<dbReference type="SUPFAM" id="SSF75005">
    <property type="entry name" value="Arabinanase/levansucrase/invertase"/>
    <property type="match status" value="1"/>
</dbReference>
<feature type="domain" description="Glycosyl hydrolase family 32 C-terminal" evidence="11">
    <location>
        <begin position="350"/>
        <end position="470"/>
    </location>
</feature>
<evidence type="ECO:0000313" key="12">
    <source>
        <dbReference type="EMBL" id="KXT71871.1"/>
    </source>
</evidence>
<evidence type="ECO:0000313" key="13">
    <source>
        <dbReference type="Proteomes" id="UP000070198"/>
    </source>
</evidence>
<dbReference type="PROSITE" id="PS00609">
    <property type="entry name" value="GLYCOSYL_HYDROL_F32"/>
    <property type="match status" value="1"/>
</dbReference>
<dbReference type="InterPro" id="IPR013148">
    <property type="entry name" value="Glyco_hydro_32_N"/>
</dbReference>
<dbReference type="EMBL" id="LQOF01000094">
    <property type="protein sequence ID" value="KXT71871.1"/>
    <property type="molecule type" value="Genomic_DNA"/>
</dbReference>
<organism evidence="12 13">
    <name type="scientific">Streptococcus gallolyticus</name>
    <dbReference type="NCBI Taxonomy" id="315405"/>
    <lineage>
        <taxon>Bacteria</taxon>
        <taxon>Bacillati</taxon>
        <taxon>Bacillota</taxon>
        <taxon>Bacilli</taxon>
        <taxon>Lactobacillales</taxon>
        <taxon>Streptococcaceae</taxon>
        <taxon>Streptococcus</taxon>
    </lineage>
</organism>
<comment type="catalytic activity">
    <reaction evidence="8">
        <text>Hydrolysis of terminal non-reducing beta-D-fructofuranoside residues in beta-D-fructofuranosides.</text>
        <dbReference type="EC" id="3.2.1.26"/>
    </reaction>
</comment>
<protein>
    <recommendedName>
        <fullName evidence="4 8">Sucrose-6-phosphate hydrolase</fullName>
        <ecNumber evidence="3 8">3.2.1.26</ecNumber>
    </recommendedName>
    <alternativeName>
        <fullName evidence="7 9">Invertase</fullName>
    </alternativeName>
</protein>
<evidence type="ECO:0000256" key="6">
    <source>
        <dbReference type="ARBA" id="ARBA00023295"/>
    </source>
</evidence>
<evidence type="ECO:0000256" key="9">
    <source>
        <dbReference type="RuleBase" id="RU365015"/>
    </source>
</evidence>
<dbReference type="GO" id="GO:0004564">
    <property type="term" value="F:beta-fructofuranosidase activity"/>
    <property type="evidence" value="ECO:0007669"/>
    <property type="project" value="UniProtKB-EC"/>
</dbReference>
<comment type="pathway">
    <text evidence="1 9">Glycan biosynthesis; sucrose metabolism.</text>
</comment>
<dbReference type="InterPro" id="IPR006232">
    <property type="entry name" value="Suc6P_hydrolase"/>
</dbReference>
<comment type="function">
    <text evidence="9">Enables the bacterium to metabolize sucrose as a sole carbon source.</text>
</comment>
<keyword evidence="6 8" id="KW-0326">Glycosidase</keyword>
<dbReference type="NCBIfam" id="TIGR01322">
    <property type="entry name" value="scrB_fam"/>
    <property type="match status" value="1"/>
</dbReference>
<dbReference type="SMART" id="SM00640">
    <property type="entry name" value="Glyco_32"/>
    <property type="match status" value="1"/>
</dbReference>
<evidence type="ECO:0000259" key="11">
    <source>
        <dbReference type="Pfam" id="PF08244"/>
    </source>
</evidence>
<evidence type="ECO:0000256" key="7">
    <source>
        <dbReference type="ARBA" id="ARBA00033367"/>
    </source>
</evidence>
<gene>
    <name evidence="12" type="ORF">SGADD02_00705</name>
</gene>
<feature type="domain" description="Glycosyl hydrolase family 32 N-terminal" evidence="10">
    <location>
        <begin position="37"/>
        <end position="340"/>
    </location>
</feature>
<dbReference type="InterPro" id="IPR023296">
    <property type="entry name" value="Glyco_hydro_beta-prop_sf"/>
</dbReference>
<keyword evidence="9" id="KW-0119">Carbohydrate metabolism</keyword>
<comment type="subcellular location">
    <subcellularLocation>
        <location evidence="9">Cytoplasm</location>
    </subcellularLocation>
</comment>
<evidence type="ECO:0000256" key="3">
    <source>
        <dbReference type="ARBA" id="ARBA00012758"/>
    </source>
</evidence>
<dbReference type="PATRIC" id="fig|315405.11.peg.797"/>
<sequence>MNLPQEVRYRAYTDWSTDEIAKINDNVKQSPWHASYHIEPKTGLLNDPNGFSFFNGKYTLFYQNWPFGAAHGLKEWVHTESDDLVHFHETGAELRPDTKHDSHGAYSGSAYEIDGKLFLFYTGNVRDENWVRDPLQIGAWMDKDYNITKCEDVLIHQPSDVTEHFRDPQIFNYKGQFYAIVGAQSLDKSGFVKLYKAVDNNVENWEEVGNLDFGGTGSEYMIECPNLVFVDEKPVLLYCPQGLDKSELNYDNIYPNTYKVCQAFDTANAKLVGASEIQNLDYGFEAYATQGFNAPDGRTLIVSWIGLPDVDYPTDKYDYQGAMSLVKELSIKDGKLYQYPVEAITSLRAESENFAAKAVTNNTYELELQFPANQKSEILLFADDKGNGLSLTVDTKDGKIILDRSKAGVQYATEFGTTRECSIDPKETSANIFVDNSIIEIFINKGEKVFTSRVFPEEGQNGIQIKSGEPTGTYFELKY</sequence>
<dbReference type="InterPro" id="IPR051214">
    <property type="entry name" value="GH32_Enzymes"/>
</dbReference>
<keyword evidence="5 8" id="KW-0378">Hydrolase</keyword>
<comment type="caution">
    <text evidence="12">The sequence shown here is derived from an EMBL/GenBank/DDBJ whole genome shotgun (WGS) entry which is preliminary data.</text>
</comment>
<keyword evidence="9" id="KW-0963">Cytoplasm</keyword>
<accession>A0A139N801</accession>
<evidence type="ECO:0000256" key="4">
    <source>
        <dbReference type="ARBA" id="ARBA00019623"/>
    </source>
</evidence>
<evidence type="ECO:0000256" key="8">
    <source>
        <dbReference type="RuleBase" id="RU362110"/>
    </source>
</evidence>
<dbReference type="Pfam" id="PF08244">
    <property type="entry name" value="Glyco_hydro_32C"/>
    <property type="match status" value="1"/>
</dbReference>
<evidence type="ECO:0000259" key="10">
    <source>
        <dbReference type="Pfam" id="PF00251"/>
    </source>
</evidence>
<name>A0A139N801_9STRE</name>
<dbReference type="PANTHER" id="PTHR43101:SF1">
    <property type="entry name" value="BETA-FRUCTOSIDASE"/>
    <property type="match status" value="1"/>
</dbReference>
<evidence type="ECO:0000256" key="1">
    <source>
        <dbReference type="ARBA" id="ARBA00004914"/>
    </source>
</evidence>
<dbReference type="Pfam" id="PF00251">
    <property type="entry name" value="Glyco_hydro_32N"/>
    <property type="match status" value="1"/>
</dbReference>
<dbReference type="InterPro" id="IPR018053">
    <property type="entry name" value="Glyco_hydro_32_AS"/>
</dbReference>
<dbReference type="AlphaFoldDB" id="A0A139N801"/>
<dbReference type="OMA" id="WMGVPDG"/>
<dbReference type="GO" id="GO:0005737">
    <property type="term" value="C:cytoplasm"/>
    <property type="evidence" value="ECO:0007669"/>
    <property type="project" value="UniProtKB-SubCell"/>
</dbReference>
<evidence type="ECO:0000256" key="2">
    <source>
        <dbReference type="ARBA" id="ARBA00009902"/>
    </source>
</evidence>
<dbReference type="RefSeq" id="WP_012962451.1">
    <property type="nucleotide sequence ID" value="NZ_JAKEIN010000001.1"/>
</dbReference>
<dbReference type="InterPro" id="IPR013189">
    <property type="entry name" value="Glyco_hydro_32_C"/>
</dbReference>
<dbReference type="Gene3D" id="2.60.120.560">
    <property type="entry name" value="Exo-inulinase, domain 1"/>
    <property type="match status" value="1"/>
</dbReference>
<dbReference type="Proteomes" id="UP000070198">
    <property type="component" value="Unassembled WGS sequence"/>
</dbReference>
<dbReference type="GO" id="GO:0005985">
    <property type="term" value="P:sucrose metabolic process"/>
    <property type="evidence" value="ECO:0007669"/>
    <property type="project" value="UniProtKB-UniPathway"/>
</dbReference>
<proteinExistence type="inferred from homology"/>
<dbReference type="InterPro" id="IPR001362">
    <property type="entry name" value="Glyco_hydro_32"/>
</dbReference>
<dbReference type="Gene3D" id="2.115.10.20">
    <property type="entry name" value="Glycosyl hydrolase domain, family 43"/>
    <property type="match status" value="1"/>
</dbReference>
<dbReference type="InterPro" id="IPR013320">
    <property type="entry name" value="ConA-like_dom_sf"/>
</dbReference>
<dbReference type="SUPFAM" id="SSF49899">
    <property type="entry name" value="Concanavalin A-like lectins/glucanases"/>
    <property type="match status" value="1"/>
</dbReference>